<dbReference type="OrthoDB" id="10262320at2759"/>
<proteinExistence type="predicted"/>
<dbReference type="FunFam" id="1.25.40.90:FF:000021">
    <property type="entry name" value="Cytoskeleton assembly control protein Sla2"/>
    <property type="match status" value="1"/>
</dbReference>
<dbReference type="GO" id="GO:0032051">
    <property type="term" value="F:clathrin light chain binding"/>
    <property type="evidence" value="ECO:0007669"/>
    <property type="project" value="TreeGrafter"/>
</dbReference>
<dbReference type="GO" id="GO:0043325">
    <property type="term" value="F:phosphatidylinositol-3,4-bisphosphate binding"/>
    <property type="evidence" value="ECO:0007669"/>
    <property type="project" value="TreeGrafter"/>
</dbReference>
<evidence type="ECO:0000313" key="3">
    <source>
        <dbReference type="Proteomes" id="UP000275078"/>
    </source>
</evidence>
<dbReference type="CDD" id="cd17007">
    <property type="entry name" value="ANTH_N_Sla2p"/>
    <property type="match status" value="1"/>
</dbReference>
<dbReference type="SUPFAM" id="SSF48464">
    <property type="entry name" value="ENTH/VHS domain"/>
    <property type="match status" value="1"/>
</dbReference>
<dbReference type="EMBL" id="ML119676">
    <property type="protein sequence ID" value="RPA81782.1"/>
    <property type="molecule type" value="Genomic_DNA"/>
</dbReference>
<dbReference type="GO" id="GO:0080025">
    <property type="term" value="F:phosphatidylinositol-3,5-bisphosphate binding"/>
    <property type="evidence" value="ECO:0007669"/>
    <property type="project" value="TreeGrafter"/>
</dbReference>
<sequence>MSRSELDLSVSVRKATSPDETAPKRKHVRSCIVYSWDHKSSGAFWQALKVQPLLSDEVQTFKALICIHKVLQEGHPNCLRDAQAQVSWIDSLGRSCIGDGLRGYGVLIREYSTFLLSKLKFHRQHPEFNGMLEYEEYVTLKATVDPNEGYGI</sequence>
<dbReference type="GO" id="GO:0048268">
    <property type="term" value="P:clathrin coat assembly"/>
    <property type="evidence" value="ECO:0007669"/>
    <property type="project" value="TreeGrafter"/>
</dbReference>
<keyword evidence="3" id="KW-1185">Reference proteome</keyword>
<dbReference type="InterPro" id="IPR011417">
    <property type="entry name" value="ANTH_dom"/>
</dbReference>
<dbReference type="GO" id="GO:0006897">
    <property type="term" value="P:endocytosis"/>
    <property type="evidence" value="ECO:0007669"/>
    <property type="project" value="InterPro"/>
</dbReference>
<reference evidence="2 3" key="1">
    <citation type="journal article" date="2018" name="Nat. Ecol. Evol.">
        <title>Pezizomycetes genomes reveal the molecular basis of ectomycorrhizal truffle lifestyle.</title>
        <authorList>
            <person name="Murat C."/>
            <person name="Payen T."/>
            <person name="Noel B."/>
            <person name="Kuo A."/>
            <person name="Morin E."/>
            <person name="Chen J."/>
            <person name="Kohler A."/>
            <person name="Krizsan K."/>
            <person name="Balestrini R."/>
            <person name="Da Silva C."/>
            <person name="Montanini B."/>
            <person name="Hainaut M."/>
            <person name="Levati E."/>
            <person name="Barry K.W."/>
            <person name="Belfiori B."/>
            <person name="Cichocki N."/>
            <person name="Clum A."/>
            <person name="Dockter R.B."/>
            <person name="Fauchery L."/>
            <person name="Guy J."/>
            <person name="Iotti M."/>
            <person name="Le Tacon F."/>
            <person name="Lindquist E.A."/>
            <person name="Lipzen A."/>
            <person name="Malagnac F."/>
            <person name="Mello A."/>
            <person name="Molinier V."/>
            <person name="Miyauchi S."/>
            <person name="Poulain J."/>
            <person name="Riccioni C."/>
            <person name="Rubini A."/>
            <person name="Sitrit Y."/>
            <person name="Splivallo R."/>
            <person name="Traeger S."/>
            <person name="Wang M."/>
            <person name="Zifcakova L."/>
            <person name="Wipf D."/>
            <person name="Zambonelli A."/>
            <person name="Paolocci F."/>
            <person name="Nowrousian M."/>
            <person name="Ottonello S."/>
            <person name="Baldrian P."/>
            <person name="Spatafora J.W."/>
            <person name="Henrissat B."/>
            <person name="Nagy L.G."/>
            <person name="Aury J.M."/>
            <person name="Wincker P."/>
            <person name="Grigoriev I.V."/>
            <person name="Bonfante P."/>
            <person name="Martin F.M."/>
        </authorList>
    </citation>
    <scope>NUCLEOTIDE SEQUENCE [LARGE SCALE GENOMIC DNA]</scope>
    <source>
        <strain evidence="2 3">RN42</strain>
    </source>
</reference>
<evidence type="ECO:0000259" key="1">
    <source>
        <dbReference type="PROSITE" id="PS50942"/>
    </source>
</evidence>
<dbReference type="AlphaFoldDB" id="A0A3N4I6S2"/>
<feature type="domain" description="ENTH" evidence="1">
    <location>
        <begin position="1"/>
        <end position="129"/>
    </location>
</feature>
<dbReference type="SMART" id="SM00273">
    <property type="entry name" value="ENTH"/>
    <property type="match status" value="1"/>
</dbReference>
<dbReference type="GO" id="GO:0030136">
    <property type="term" value="C:clathrin-coated vesicle"/>
    <property type="evidence" value="ECO:0007669"/>
    <property type="project" value="TreeGrafter"/>
</dbReference>
<dbReference type="Pfam" id="PF07651">
    <property type="entry name" value="ANTH"/>
    <property type="match status" value="1"/>
</dbReference>
<dbReference type="PROSITE" id="PS50942">
    <property type="entry name" value="ENTH"/>
    <property type="match status" value="1"/>
</dbReference>
<dbReference type="GO" id="GO:0007015">
    <property type="term" value="P:actin filament organization"/>
    <property type="evidence" value="ECO:0007669"/>
    <property type="project" value="TreeGrafter"/>
</dbReference>
<dbReference type="PANTHER" id="PTHR10407">
    <property type="entry name" value="HUNTINGTIN INTERACTING PROTEIN 1"/>
    <property type="match status" value="1"/>
</dbReference>
<dbReference type="Proteomes" id="UP000275078">
    <property type="component" value="Unassembled WGS sequence"/>
</dbReference>
<dbReference type="Gene3D" id="1.25.40.90">
    <property type="match status" value="1"/>
</dbReference>
<dbReference type="PANTHER" id="PTHR10407:SF15">
    <property type="entry name" value="HUNTINGTIN INTERACTING PROTEIN 1"/>
    <property type="match status" value="1"/>
</dbReference>
<dbReference type="InterPro" id="IPR008942">
    <property type="entry name" value="ENTH_VHS"/>
</dbReference>
<dbReference type="InterPro" id="IPR030224">
    <property type="entry name" value="Sla2_fam"/>
</dbReference>
<dbReference type="GO" id="GO:0051015">
    <property type="term" value="F:actin filament binding"/>
    <property type="evidence" value="ECO:0007669"/>
    <property type="project" value="TreeGrafter"/>
</dbReference>
<evidence type="ECO:0000313" key="2">
    <source>
        <dbReference type="EMBL" id="RPA81782.1"/>
    </source>
</evidence>
<gene>
    <name evidence="2" type="ORF">BJ508DRAFT_414496</name>
</gene>
<accession>A0A3N4I6S2</accession>
<dbReference type="GO" id="GO:0030479">
    <property type="term" value="C:actin cortical patch"/>
    <property type="evidence" value="ECO:0007669"/>
    <property type="project" value="TreeGrafter"/>
</dbReference>
<protein>
    <submittedName>
        <fullName evidence="2">ANTH-domain-containing protein</fullName>
    </submittedName>
</protein>
<organism evidence="2 3">
    <name type="scientific">Ascobolus immersus RN42</name>
    <dbReference type="NCBI Taxonomy" id="1160509"/>
    <lineage>
        <taxon>Eukaryota</taxon>
        <taxon>Fungi</taxon>
        <taxon>Dikarya</taxon>
        <taxon>Ascomycota</taxon>
        <taxon>Pezizomycotina</taxon>
        <taxon>Pezizomycetes</taxon>
        <taxon>Pezizales</taxon>
        <taxon>Ascobolaceae</taxon>
        <taxon>Ascobolus</taxon>
    </lineage>
</organism>
<dbReference type="GO" id="GO:0035615">
    <property type="term" value="F:clathrin adaptor activity"/>
    <property type="evidence" value="ECO:0007669"/>
    <property type="project" value="TreeGrafter"/>
</dbReference>
<name>A0A3N4I6S2_ASCIM</name>
<dbReference type="STRING" id="1160509.A0A3N4I6S2"/>
<dbReference type="InterPro" id="IPR013809">
    <property type="entry name" value="ENTH"/>
</dbReference>